<organism evidence="1 2">
    <name type="scientific">Globisporangium ultimum (strain ATCC 200006 / CBS 805.95 / DAOM BR144)</name>
    <name type="common">Pythium ultimum</name>
    <dbReference type="NCBI Taxonomy" id="431595"/>
    <lineage>
        <taxon>Eukaryota</taxon>
        <taxon>Sar</taxon>
        <taxon>Stramenopiles</taxon>
        <taxon>Oomycota</taxon>
        <taxon>Peronosporomycetes</taxon>
        <taxon>Pythiales</taxon>
        <taxon>Pythiaceae</taxon>
        <taxon>Globisporangium</taxon>
    </lineage>
</organism>
<dbReference type="Proteomes" id="UP000019132">
    <property type="component" value="Unassembled WGS sequence"/>
</dbReference>
<dbReference type="EnsemblProtists" id="PYU1_T012719">
    <property type="protein sequence ID" value="PYU1_T012719"/>
    <property type="gene ID" value="PYU1_G012693"/>
</dbReference>
<dbReference type="HOGENOM" id="CLU_2044266_0_0_1"/>
<keyword evidence="2" id="KW-1185">Reference proteome</keyword>
<protein>
    <submittedName>
        <fullName evidence="1">Uncharacterized protein</fullName>
    </submittedName>
</protein>
<dbReference type="AlphaFoldDB" id="K3X670"/>
<dbReference type="VEuPathDB" id="FungiDB:PYU1_G012693"/>
<name>K3X670_GLOUD</name>
<reference evidence="1" key="3">
    <citation type="submission" date="2015-02" db="UniProtKB">
        <authorList>
            <consortium name="EnsemblProtists"/>
        </authorList>
    </citation>
    <scope>IDENTIFICATION</scope>
    <source>
        <strain evidence="1">DAOM BR144</strain>
    </source>
</reference>
<dbReference type="EMBL" id="GL376588">
    <property type="status" value="NOT_ANNOTATED_CDS"/>
    <property type="molecule type" value="Genomic_DNA"/>
</dbReference>
<reference evidence="2" key="2">
    <citation type="submission" date="2010-04" db="EMBL/GenBank/DDBJ databases">
        <authorList>
            <person name="Buell R."/>
            <person name="Hamilton J."/>
            <person name="Hostetler J."/>
        </authorList>
    </citation>
    <scope>NUCLEOTIDE SEQUENCE [LARGE SCALE GENOMIC DNA]</scope>
    <source>
        <strain evidence="2">DAOM:BR144</strain>
    </source>
</reference>
<accession>K3X670</accession>
<evidence type="ECO:0000313" key="1">
    <source>
        <dbReference type="EnsemblProtists" id="PYU1_T012719"/>
    </source>
</evidence>
<sequence length="121" mass="13383">SLRLLALSLGSTKQSNGYFGATDSGDLSDKTFKSFEGTLGHFRFHNRSLSPIHVRIVYDEKKQNGSTSVSAPRTVSPLTRIDAQERKMLDQLAVRIIRRAAALHQAWVAVVQTPMGNLCQN</sequence>
<reference evidence="2" key="1">
    <citation type="journal article" date="2010" name="Genome Biol.">
        <title>Genome sequence of the necrotrophic plant pathogen Pythium ultimum reveals original pathogenicity mechanisms and effector repertoire.</title>
        <authorList>
            <person name="Levesque C.A."/>
            <person name="Brouwer H."/>
            <person name="Cano L."/>
            <person name="Hamilton J.P."/>
            <person name="Holt C."/>
            <person name="Huitema E."/>
            <person name="Raffaele S."/>
            <person name="Robideau G.P."/>
            <person name="Thines M."/>
            <person name="Win J."/>
            <person name="Zerillo M.M."/>
            <person name="Beakes G.W."/>
            <person name="Boore J.L."/>
            <person name="Busam D."/>
            <person name="Dumas B."/>
            <person name="Ferriera S."/>
            <person name="Fuerstenberg S.I."/>
            <person name="Gachon C.M."/>
            <person name="Gaulin E."/>
            <person name="Govers F."/>
            <person name="Grenville-Briggs L."/>
            <person name="Horner N."/>
            <person name="Hostetler J."/>
            <person name="Jiang R.H."/>
            <person name="Johnson J."/>
            <person name="Krajaejun T."/>
            <person name="Lin H."/>
            <person name="Meijer H.J."/>
            <person name="Moore B."/>
            <person name="Morris P."/>
            <person name="Phuntmart V."/>
            <person name="Puiu D."/>
            <person name="Shetty J."/>
            <person name="Stajich J.E."/>
            <person name="Tripathy S."/>
            <person name="Wawra S."/>
            <person name="van West P."/>
            <person name="Whitty B.R."/>
            <person name="Coutinho P.M."/>
            <person name="Henrissat B."/>
            <person name="Martin F."/>
            <person name="Thomas P.D."/>
            <person name="Tyler B.M."/>
            <person name="De Vries R.P."/>
            <person name="Kamoun S."/>
            <person name="Yandell M."/>
            <person name="Tisserat N."/>
            <person name="Buell C.R."/>
        </authorList>
    </citation>
    <scope>NUCLEOTIDE SEQUENCE</scope>
    <source>
        <strain evidence="2">DAOM:BR144</strain>
    </source>
</reference>
<proteinExistence type="predicted"/>
<dbReference type="InParanoid" id="K3X670"/>
<evidence type="ECO:0000313" key="2">
    <source>
        <dbReference type="Proteomes" id="UP000019132"/>
    </source>
</evidence>